<dbReference type="GO" id="GO:0003743">
    <property type="term" value="F:translation initiation factor activity"/>
    <property type="evidence" value="ECO:0007669"/>
    <property type="project" value="UniProtKB-UniRule"/>
</dbReference>
<evidence type="ECO:0000256" key="1">
    <source>
        <dbReference type="ARBA" id="ARBA00003993"/>
    </source>
</evidence>
<dbReference type="GO" id="GO:0006417">
    <property type="term" value="P:regulation of translation"/>
    <property type="evidence" value="ECO:0007669"/>
    <property type="project" value="UniProtKB-KW"/>
</dbReference>
<dbReference type="PANTHER" id="PTHR13227">
    <property type="entry name" value="EUKARYOTIC TRANSLATION INITIATION FACTOR 2A"/>
    <property type="match status" value="1"/>
</dbReference>
<dbReference type="GO" id="GO:0043022">
    <property type="term" value="F:ribosome binding"/>
    <property type="evidence" value="ECO:0007669"/>
    <property type="project" value="UniProtKB-UniRule"/>
</dbReference>
<evidence type="ECO:0000256" key="7">
    <source>
        <dbReference type="ARBA" id="ARBA00022845"/>
    </source>
</evidence>
<proteinExistence type="inferred from homology"/>
<feature type="compositionally biased region" description="Polar residues" evidence="10">
    <location>
        <begin position="423"/>
        <end position="434"/>
    </location>
</feature>
<keyword evidence="4 9" id="KW-0396">Initiation factor</keyword>
<protein>
    <recommendedName>
        <fullName evidence="3 9">Eukaryotic translation initiation factor 2A</fullName>
        <shortName evidence="9">eIF-2A</shortName>
    </recommendedName>
</protein>
<dbReference type="GO" id="GO:0000049">
    <property type="term" value="F:tRNA binding"/>
    <property type="evidence" value="ECO:0007669"/>
    <property type="project" value="UniProtKB-UniRule"/>
</dbReference>
<feature type="domain" description="Translation initiation factor beta propellor-like" evidence="11">
    <location>
        <begin position="212"/>
        <end position="396"/>
    </location>
</feature>
<dbReference type="EMBL" id="CAXITT010000123">
    <property type="protein sequence ID" value="CAL1532715.1"/>
    <property type="molecule type" value="Genomic_DNA"/>
</dbReference>
<dbReference type="GO" id="GO:0022627">
    <property type="term" value="C:cytosolic small ribosomal subunit"/>
    <property type="evidence" value="ECO:0007669"/>
    <property type="project" value="TreeGrafter"/>
</dbReference>
<evidence type="ECO:0000256" key="10">
    <source>
        <dbReference type="SAM" id="MobiDB-lite"/>
    </source>
</evidence>
<evidence type="ECO:0000313" key="13">
    <source>
        <dbReference type="Proteomes" id="UP001497497"/>
    </source>
</evidence>
<evidence type="ECO:0000256" key="5">
    <source>
        <dbReference type="ARBA" id="ARBA00022574"/>
    </source>
</evidence>
<keyword evidence="5" id="KW-0853">WD repeat</keyword>
<comment type="similarity">
    <text evidence="2 9">Belongs to the WD repeat EIF2A family.</text>
</comment>
<dbReference type="GO" id="GO:0003729">
    <property type="term" value="F:mRNA binding"/>
    <property type="evidence" value="ECO:0007669"/>
    <property type="project" value="TreeGrafter"/>
</dbReference>
<sequence>MAAPIYLRGANGLWTIDGAKFSADPTNKIDKSNSCKCMAFSGDGSLFAWCNMESVYIMDTKTQEILQDLGLPKVMDLKFSPNGCILACWNNYMVNREGGGGIPNLHLFDVKTGTLKKSLIQKKQTNWCPQWSSDEGICVRSVNNELHCFEKNNFDNIVTKLILQKVSNFGLAKSIPPYTIATYVPGTKGQPSFVRIYRYPNFAGPESTLANKSFFKADRVNFFWNKIGSSLLVLTSTESSDSSYYGEQGLHFLSTSGESCMVPPQKPGPVYHVEWLTNNTEFIVIHGYMPAKTTIYNLKCEPTFDFGTGPRNFCCFNPQGNILCLAGFGNLAGNLEFWDMKNKKLISKTQASDTTHLEWSPDGQHVLTATTAPRLRVGNGFRIWHYTGMLMLQHFIPDHAELWEAAYQPCPVDHIKQFSISSKPVTSEVQQPKVQTAAYRPPHARNPGASQPALKPLQDYEPPSNVKATTAADKAPSKNKKKREARKAKATQEGDVKNGEVTEAASVLSEEPSAKDFDSTGDPELDKKLRNLHKKVQQIEKLKSQQASGKELEKNQIEKIKSLDSLLQDIKKLELGQ</sequence>
<evidence type="ECO:0000256" key="6">
    <source>
        <dbReference type="ARBA" id="ARBA00022737"/>
    </source>
</evidence>
<dbReference type="Pfam" id="PF08662">
    <property type="entry name" value="eIF2A"/>
    <property type="match status" value="1"/>
</dbReference>
<dbReference type="InterPro" id="IPR013979">
    <property type="entry name" value="TIF_beta_prop-like"/>
</dbReference>
<gene>
    <name evidence="12" type="ORF">GSLYS_00006733001</name>
</gene>
<organism evidence="12 13">
    <name type="scientific">Lymnaea stagnalis</name>
    <name type="common">Great pond snail</name>
    <name type="synonym">Helix stagnalis</name>
    <dbReference type="NCBI Taxonomy" id="6523"/>
    <lineage>
        <taxon>Eukaryota</taxon>
        <taxon>Metazoa</taxon>
        <taxon>Spiralia</taxon>
        <taxon>Lophotrochozoa</taxon>
        <taxon>Mollusca</taxon>
        <taxon>Gastropoda</taxon>
        <taxon>Heterobranchia</taxon>
        <taxon>Euthyneura</taxon>
        <taxon>Panpulmonata</taxon>
        <taxon>Hygrophila</taxon>
        <taxon>Lymnaeoidea</taxon>
        <taxon>Lymnaeidae</taxon>
        <taxon>Lymnaea</taxon>
    </lineage>
</organism>
<keyword evidence="6" id="KW-0677">Repeat</keyword>
<evidence type="ECO:0000259" key="11">
    <source>
        <dbReference type="Pfam" id="PF08662"/>
    </source>
</evidence>
<keyword evidence="8 9" id="KW-0648">Protein biosynthesis</keyword>
<name>A0AAV2HFS6_LYMST</name>
<keyword evidence="13" id="KW-1185">Reference proteome</keyword>
<dbReference type="AlphaFoldDB" id="A0AAV2HFS6"/>
<evidence type="ECO:0000256" key="8">
    <source>
        <dbReference type="ARBA" id="ARBA00022917"/>
    </source>
</evidence>
<evidence type="ECO:0000256" key="3">
    <source>
        <dbReference type="ARBA" id="ARBA00013819"/>
    </source>
</evidence>
<dbReference type="InterPro" id="IPR015943">
    <property type="entry name" value="WD40/YVTN_repeat-like_dom_sf"/>
</dbReference>
<evidence type="ECO:0000256" key="2">
    <source>
        <dbReference type="ARBA" id="ARBA00009573"/>
    </source>
</evidence>
<feature type="compositionally biased region" description="Basic and acidic residues" evidence="10">
    <location>
        <begin position="512"/>
        <end position="529"/>
    </location>
</feature>
<dbReference type="Gene3D" id="2.130.10.10">
    <property type="entry name" value="YVTN repeat-like/Quinoprotein amine dehydrogenase"/>
    <property type="match status" value="2"/>
</dbReference>
<reference evidence="12 13" key="1">
    <citation type="submission" date="2024-04" db="EMBL/GenBank/DDBJ databases">
        <authorList>
            <consortium name="Genoscope - CEA"/>
            <person name="William W."/>
        </authorList>
    </citation>
    <scope>NUCLEOTIDE SEQUENCE [LARGE SCALE GENOMIC DNA]</scope>
</reference>
<dbReference type="PIRSF" id="PIRSF017222">
    <property type="entry name" value="eIF2A"/>
    <property type="match status" value="1"/>
</dbReference>
<comment type="caution">
    <text evidence="12">The sequence shown here is derived from an EMBL/GenBank/DDBJ whole genome shotgun (WGS) entry which is preliminary data.</text>
</comment>
<dbReference type="Proteomes" id="UP001497497">
    <property type="component" value="Unassembled WGS sequence"/>
</dbReference>
<dbReference type="SUPFAM" id="SSF69322">
    <property type="entry name" value="Tricorn protease domain 2"/>
    <property type="match status" value="1"/>
</dbReference>
<evidence type="ECO:0000313" key="12">
    <source>
        <dbReference type="EMBL" id="CAL1532715.1"/>
    </source>
</evidence>
<feature type="compositionally biased region" description="Basic residues" evidence="10">
    <location>
        <begin position="477"/>
        <end position="489"/>
    </location>
</feature>
<dbReference type="PANTHER" id="PTHR13227:SF0">
    <property type="entry name" value="EUKARYOTIC TRANSLATION INITIATION FACTOR 2A"/>
    <property type="match status" value="1"/>
</dbReference>
<dbReference type="InterPro" id="IPR011387">
    <property type="entry name" value="TIF2A"/>
</dbReference>
<feature type="compositionally biased region" description="Basic and acidic residues" evidence="10">
    <location>
        <begin position="490"/>
        <end position="500"/>
    </location>
</feature>
<feature type="region of interest" description="Disordered" evidence="10">
    <location>
        <begin position="423"/>
        <end position="532"/>
    </location>
</feature>
<comment type="function">
    <text evidence="1 9">Functions in the early steps of protein synthesis of a small number of specific mRNAs. Acts by directing the binding of methionyl-tRNAi to 40S ribosomal subunits. In contrast to the eIF-2 complex, it binds methionyl-tRNAi to 40S subunits in a codon-dependent manner, whereas the eIF-2 complex binds methionyl-tRNAi to 40S subunits in a GTP-dependent manner.</text>
</comment>
<evidence type="ECO:0000256" key="9">
    <source>
        <dbReference type="PIRNR" id="PIRNR017222"/>
    </source>
</evidence>
<evidence type="ECO:0000256" key="4">
    <source>
        <dbReference type="ARBA" id="ARBA00022540"/>
    </source>
</evidence>
<keyword evidence="7 9" id="KW-0810">Translation regulation</keyword>
<accession>A0AAV2HFS6</accession>